<evidence type="ECO:0000256" key="8">
    <source>
        <dbReference type="PROSITE-ProRule" id="PRU00169"/>
    </source>
</evidence>
<keyword evidence="7" id="KW-0067">ATP-binding</keyword>
<sequence length="655" mass="71614">MNFLSGSGEMAGRIRDFDWRSHPFGRLETWPQSLRSALGICLNSAFPTAIYWGPELRLLYNDAWSHIPGPRHPAALGAPARDVWSDIWHIIEPQFVHLIETGDGIFVEDQYLPMRRFGVPEETYWSYSFTPIRGEDGLIAGVFNSGSETTHSVLQQRHTAFVLSLNDALRTASDPQTAQSVALRMLAEHLGAIRAGIRERDFSGELVVAAEWNGPRVSPIGSSMRLSDLGVVFSQQIRAGHVVRINAVDEFPDAVARAFFRSKGTNAVVAAPWMKDGSTAAVLFVHTPEPRTWSDLDIETIEQVLERTMAWIERERVAAREKVMAREIDHRARNLLAVVGSIVRLTTASDSAALRLAISERIDALAETHSLLAKRRWEGATLRDLLAKELSPYGVDAQRCSLSGPKVVLKPLIAQALSMVFHELATNAAKYGALSAKEGRLDVRWEQGEESPLVISWEEHLPSHAAEPSDPERVGFGSVLLAKVVEDYLSGTLKGEKSPNGVAYMLTLPLGEAPVTGGTKADTPPPMPSDETSVLIVEDDVLIAMDLAELVRSLGYSVSAVTSSVEEGLEVLKRSVPDIALLDMFLDDETSKDLLAPLKAANVPIVVMSGHMADASEQSAFSEFPQLEKPFSAERLAHTLMKLAPLASGGDVRST</sequence>
<accession>A0A1I1KYF2</accession>
<evidence type="ECO:0000256" key="4">
    <source>
        <dbReference type="ARBA" id="ARBA00022679"/>
    </source>
</evidence>
<dbReference type="Proteomes" id="UP000198728">
    <property type="component" value="Unassembled WGS sequence"/>
</dbReference>
<proteinExistence type="predicted"/>
<gene>
    <name evidence="10" type="ORF">SAMN04488094_107138</name>
</gene>
<dbReference type="PROSITE" id="PS50110">
    <property type="entry name" value="RESPONSE_REGULATORY"/>
    <property type="match status" value="1"/>
</dbReference>
<evidence type="ECO:0000256" key="2">
    <source>
        <dbReference type="ARBA" id="ARBA00012438"/>
    </source>
</evidence>
<evidence type="ECO:0000256" key="6">
    <source>
        <dbReference type="ARBA" id="ARBA00022777"/>
    </source>
</evidence>
<evidence type="ECO:0000313" key="11">
    <source>
        <dbReference type="Proteomes" id="UP000198728"/>
    </source>
</evidence>
<dbReference type="GO" id="GO:0000160">
    <property type="term" value="P:phosphorelay signal transduction system"/>
    <property type="evidence" value="ECO:0007669"/>
    <property type="project" value="InterPro"/>
</dbReference>
<feature type="domain" description="Response regulatory" evidence="9">
    <location>
        <begin position="533"/>
        <end position="644"/>
    </location>
</feature>
<dbReference type="Pfam" id="PF08448">
    <property type="entry name" value="PAS_4"/>
    <property type="match status" value="1"/>
</dbReference>
<dbReference type="InterPro" id="IPR029016">
    <property type="entry name" value="GAF-like_dom_sf"/>
</dbReference>
<evidence type="ECO:0000313" key="10">
    <source>
        <dbReference type="EMBL" id="SFC65857.1"/>
    </source>
</evidence>
<dbReference type="EMBL" id="FOLG01000007">
    <property type="protein sequence ID" value="SFC65857.1"/>
    <property type="molecule type" value="Genomic_DNA"/>
</dbReference>
<dbReference type="SMART" id="SM00448">
    <property type="entry name" value="REC"/>
    <property type="match status" value="1"/>
</dbReference>
<dbReference type="InterPro" id="IPR013656">
    <property type="entry name" value="PAS_4"/>
</dbReference>
<dbReference type="EC" id="2.7.13.3" evidence="2"/>
<dbReference type="STRING" id="441112.SAMN04488094_107138"/>
<comment type="catalytic activity">
    <reaction evidence="1">
        <text>ATP + protein L-histidine = ADP + protein N-phospho-L-histidine.</text>
        <dbReference type="EC" id="2.7.13.3"/>
    </reaction>
</comment>
<dbReference type="RefSeq" id="WP_093361132.1">
    <property type="nucleotide sequence ID" value="NZ_FOLG01000007.1"/>
</dbReference>
<dbReference type="InterPro" id="IPR035965">
    <property type="entry name" value="PAS-like_dom_sf"/>
</dbReference>
<evidence type="ECO:0000256" key="7">
    <source>
        <dbReference type="ARBA" id="ARBA00022840"/>
    </source>
</evidence>
<feature type="modified residue" description="4-aspartylphosphate" evidence="8">
    <location>
        <position position="583"/>
    </location>
</feature>
<dbReference type="SUPFAM" id="SSF52172">
    <property type="entry name" value="CheY-like"/>
    <property type="match status" value="1"/>
</dbReference>
<evidence type="ECO:0000256" key="5">
    <source>
        <dbReference type="ARBA" id="ARBA00022741"/>
    </source>
</evidence>
<dbReference type="PANTHER" id="PTHR41523:SF7">
    <property type="entry name" value="HISTIDINE KINASE"/>
    <property type="match status" value="1"/>
</dbReference>
<dbReference type="InterPro" id="IPR011006">
    <property type="entry name" value="CheY-like_superfamily"/>
</dbReference>
<dbReference type="Gene3D" id="3.30.450.20">
    <property type="entry name" value="PAS domain"/>
    <property type="match status" value="1"/>
</dbReference>
<dbReference type="Gene3D" id="3.30.565.10">
    <property type="entry name" value="Histidine kinase-like ATPase, C-terminal domain"/>
    <property type="match status" value="1"/>
</dbReference>
<dbReference type="SMART" id="SM00065">
    <property type="entry name" value="GAF"/>
    <property type="match status" value="1"/>
</dbReference>
<name>A0A1I1KYF2_9RHOB</name>
<keyword evidence="5" id="KW-0547">Nucleotide-binding</keyword>
<dbReference type="Gene3D" id="3.30.450.40">
    <property type="match status" value="1"/>
</dbReference>
<dbReference type="PANTHER" id="PTHR41523">
    <property type="entry name" value="TWO-COMPONENT SYSTEM SENSOR PROTEIN"/>
    <property type="match status" value="1"/>
</dbReference>
<dbReference type="Pfam" id="PF01590">
    <property type="entry name" value="GAF"/>
    <property type="match status" value="1"/>
</dbReference>
<protein>
    <recommendedName>
        <fullName evidence="2">histidine kinase</fullName>
        <ecNumber evidence="2">2.7.13.3</ecNumber>
    </recommendedName>
</protein>
<evidence type="ECO:0000256" key="1">
    <source>
        <dbReference type="ARBA" id="ARBA00000085"/>
    </source>
</evidence>
<dbReference type="Pfam" id="PF00072">
    <property type="entry name" value="Response_reg"/>
    <property type="match status" value="1"/>
</dbReference>
<dbReference type="Gene3D" id="3.40.50.2300">
    <property type="match status" value="1"/>
</dbReference>
<keyword evidence="11" id="KW-1185">Reference proteome</keyword>
<dbReference type="InterPro" id="IPR003018">
    <property type="entry name" value="GAF"/>
</dbReference>
<keyword evidence="6 10" id="KW-0418">Kinase</keyword>
<keyword evidence="3 8" id="KW-0597">Phosphoprotein</keyword>
<dbReference type="InterPro" id="IPR001789">
    <property type="entry name" value="Sig_transdc_resp-reg_receiver"/>
</dbReference>
<dbReference type="OrthoDB" id="489241at2"/>
<keyword evidence="4" id="KW-0808">Transferase</keyword>
<reference evidence="10 11" key="1">
    <citation type="submission" date="2016-10" db="EMBL/GenBank/DDBJ databases">
        <authorList>
            <person name="de Groot N.N."/>
        </authorList>
    </citation>
    <scope>NUCLEOTIDE SEQUENCE [LARGE SCALE GENOMIC DNA]</scope>
    <source>
        <strain evidence="10 11">DSM 19548</strain>
    </source>
</reference>
<dbReference type="SMART" id="SM00911">
    <property type="entry name" value="HWE_HK"/>
    <property type="match status" value="1"/>
</dbReference>
<dbReference type="Pfam" id="PF07536">
    <property type="entry name" value="HWE_HK"/>
    <property type="match status" value="1"/>
</dbReference>
<dbReference type="SUPFAM" id="SSF55781">
    <property type="entry name" value="GAF domain-like"/>
    <property type="match status" value="1"/>
</dbReference>
<dbReference type="GO" id="GO:0005524">
    <property type="term" value="F:ATP binding"/>
    <property type="evidence" value="ECO:0007669"/>
    <property type="project" value="UniProtKB-KW"/>
</dbReference>
<dbReference type="InterPro" id="IPR011102">
    <property type="entry name" value="Sig_transdc_His_kinase_HWE"/>
</dbReference>
<dbReference type="SUPFAM" id="SSF55785">
    <property type="entry name" value="PYP-like sensor domain (PAS domain)"/>
    <property type="match status" value="1"/>
</dbReference>
<dbReference type="AlphaFoldDB" id="A0A1I1KYF2"/>
<evidence type="ECO:0000259" key="9">
    <source>
        <dbReference type="PROSITE" id="PS50110"/>
    </source>
</evidence>
<dbReference type="InterPro" id="IPR036890">
    <property type="entry name" value="HATPase_C_sf"/>
</dbReference>
<evidence type="ECO:0000256" key="3">
    <source>
        <dbReference type="ARBA" id="ARBA00022553"/>
    </source>
</evidence>
<dbReference type="GO" id="GO:0004673">
    <property type="term" value="F:protein histidine kinase activity"/>
    <property type="evidence" value="ECO:0007669"/>
    <property type="project" value="UniProtKB-EC"/>
</dbReference>
<organism evidence="10 11">
    <name type="scientific">Tropicimonas isoalkanivorans</name>
    <dbReference type="NCBI Taxonomy" id="441112"/>
    <lineage>
        <taxon>Bacteria</taxon>
        <taxon>Pseudomonadati</taxon>
        <taxon>Pseudomonadota</taxon>
        <taxon>Alphaproteobacteria</taxon>
        <taxon>Rhodobacterales</taxon>
        <taxon>Roseobacteraceae</taxon>
        <taxon>Tropicimonas</taxon>
    </lineage>
</organism>